<evidence type="ECO:0000313" key="1">
    <source>
        <dbReference type="Proteomes" id="UP000000437"/>
    </source>
</evidence>
<gene>
    <name evidence="2" type="primary">si:ch211-57f7.7</name>
</gene>
<organism evidence="1 2">
    <name type="scientific">Danio rerio</name>
    <name type="common">Zebrafish</name>
    <name type="synonym">Brachydanio rerio</name>
    <dbReference type="NCBI Taxonomy" id="7955"/>
    <lineage>
        <taxon>Eukaryota</taxon>
        <taxon>Metazoa</taxon>
        <taxon>Chordata</taxon>
        <taxon>Craniata</taxon>
        <taxon>Vertebrata</taxon>
        <taxon>Euteleostomi</taxon>
        <taxon>Actinopterygii</taxon>
        <taxon>Neopterygii</taxon>
        <taxon>Teleostei</taxon>
        <taxon>Ostariophysi</taxon>
        <taxon>Cypriniformes</taxon>
        <taxon>Danionidae</taxon>
        <taxon>Danioninae</taxon>
        <taxon>Danio</taxon>
    </lineage>
</organism>
<sequence>MVLRRIKEGFKEKVPFDVSLEILMGCGNKLIKPQLTEGQELDGRIILKVFRLKALYVRPSRPLLLTETDCSDDSCFEVDMPGESIHQSPGTASDENMNTDFNDQSSTQNSSSTRVQSSTRTQFSTSFSSAQPSTSSSDTQPFTSFSGVQPFTSSSSVLPSTSSSGTQASTSSSSLPPSTNSRGLQPSTLSSGAQPSTSGQLCTRRNAPAQSWNTDQSFRSASWDGDYDTYISLLRGTSEDEEEDEDLCCAIMASIEDQIFPPAVEIPIKEILEELASKINGNQTCKFNINRASVLDGAIRGFTRMSYSPNNRMVIRFSDDKGKFEEAVDLGGPRREFLRLLLVALMESSMFDGKEGSINLALDSQAMREDRYFIAGRAVAVSLVHGGPAPGCFSKTLYDSLVQGPDMCRPGLEDVADPEIYSKIKKLSEASTVEELRESTEPIMDFLANAGCLRPIKNIDDKDRLVEDLLMFQVVNRVRGPFERFRDGLKTLGVLAKVQQHPESFRSLFCHQPKQLTADMMDDLFEIQWSEIGSNKRANENRVIAFWRDYLQDVEEEGAQRLGAILSFTTGSDHVPPIGFHPQPSIAFHHDSELLQRFPIANTCINCLRLPLYSTYGAFKSNMEFAINNTHGFGKE</sequence>
<evidence type="ECO:0000313" key="2">
    <source>
        <dbReference type="RefSeq" id="XP_073776140.1"/>
    </source>
</evidence>
<proteinExistence type="predicted"/>
<dbReference type="Proteomes" id="UP000000437">
    <property type="component" value="Chromosome 13"/>
</dbReference>
<reference evidence="2" key="1">
    <citation type="submission" date="2025-08" db="UniProtKB">
        <authorList>
            <consortium name="RefSeq"/>
        </authorList>
    </citation>
    <scope>IDENTIFICATION</scope>
    <source>
        <strain evidence="2">Tuebingen</strain>
        <tissue evidence="2">Fibroblasts and whole tissue</tissue>
    </source>
</reference>
<protein>
    <submittedName>
        <fullName evidence="2">G2/M phase-specific E3 ubiquitin-protein ligase-like isoform X2</fullName>
    </submittedName>
</protein>
<accession>A0AC58H2D1</accession>
<name>A0AC58H2D1_DANRE</name>
<keyword evidence="1" id="KW-1185">Reference proteome</keyword>
<dbReference type="RefSeq" id="XP_073776140.1">
    <property type="nucleotide sequence ID" value="XM_073920039.1"/>
</dbReference>